<dbReference type="SUPFAM" id="SSF53901">
    <property type="entry name" value="Thiolase-like"/>
    <property type="match status" value="2"/>
</dbReference>
<dbReference type="InterPro" id="IPR016039">
    <property type="entry name" value="Thiolase-like"/>
</dbReference>
<dbReference type="Proteomes" id="UP001153069">
    <property type="component" value="Unassembled WGS sequence"/>
</dbReference>
<evidence type="ECO:0000256" key="2">
    <source>
        <dbReference type="ARBA" id="ARBA00022679"/>
    </source>
</evidence>
<evidence type="ECO:0000259" key="4">
    <source>
        <dbReference type="Pfam" id="PF00195"/>
    </source>
</evidence>
<dbReference type="InterPro" id="IPR001099">
    <property type="entry name" value="Chalcone/stilbene_synt_N"/>
</dbReference>
<accession>A0A9N8DE64</accession>
<organism evidence="6 7">
    <name type="scientific">Seminavis robusta</name>
    <dbReference type="NCBI Taxonomy" id="568900"/>
    <lineage>
        <taxon>Eukaryota</taxon>
        <taxon>Sar</taxon>
        <taxon>Stramenopiles</taxon>
        <taxon>Ochrophyta</taxon>
        <taxon>Bacillariophyta</taxon>
        <taxon>Bacillariophyceae</taxon>
        <taxon>Bacillariophycidae</taxon>
        <taxon>Naviculales</taxon>
        <taxon>Naviculaceae</taxon>
        <taxon>Seminavis</taxon>
    </lineage>
</organism>
<reference evidence="6" key="1">
    <citation type="submission" date="2020-06" db="EMBL/GenBank/DDBJ databases">
        <authorList>
            <consortium name="Plant Systems Biology data submission"/>
        </authorList>
    </citation>
    <scope>NUCLEOTIDE SEQUENCE</scope>
    <source>
        <strain evidence="6">D6</strain>
    </source>
</reference>
<protein>
    <submittedName>
        <fullName evidence="6">Chalcone synthase</fullName>
    </submittedName>
</protein>
<dbReference type="InterPro" id="IPR011141">
    <property type="entry name" value="Polyketide_synthase_type-III"/>
</dbReference>
<comment type="caution">
    <text evidence="6">The sequence shown here is derived from an EMBL/GenBank/DDBJ whole genome shotgun (WGS) entry which is preliminary data.</text>
</comment>
<dbReference type="PANTHER" id="PTHR11877">
    <property type="entry name" value="HYDROXYMETHYLGLUTARYL-COA SYNTHASE"/>
    <property type="match status" value="1"/>
</dbReference>
<dbReference type="EMBL" id="CAICTM010000097">
    <property type="protein sequence ID" value="CAB9501024.1"/>
    <property type="molecule type" value="Genomic_DNA"/>
</dbReference>
<dbReference type="AlphaFoldDB" id="A0A9N8DE64"/>
<evidence type="ECO:0000313" key="6">
    <source>
        <dbReference type="EMBL" id="CAB9501024.1"/>
    </source>
</evidence>
<evidence type="ECO:0000256" key="1">
    <source>
        <dbReference type="ARBA" id="ARBA00005531"/>
    </source>
</evidence>
<name>A0A9N8DE64_9STRA</name>
<feature type="domain" description="Chalcone/stilbene synthase N-terminal" evidence="4">
    <location>
        <begin position="423"/>
        <end position="643"/>
    </location>
</feature>
<keyword evidence="7" id="KW-1185">Reference proteome</keyword>
<dbReference type="Pfam" id="PF02797">
    <property type="entry name" value="Chal_sti_synt_C"/>
    <property type="match status" value="1"/>
</dbReference>
<dbReference type="GO" id="GO:0016747">
    <property type="term" value="F:acyltransferase activity, transferring groups other than amino-acyl groups"/>
    <property type="evidence" value="ECO:0007669"/>
    <property type="project" value="InterPro"/>
</dbReference>
<evidence type="ECO:0000313" key="7">
    <source>
        <dbReference type="Proteomes" id="UP001153069"/>
    </source>
</evidence>
<dbReference type="Pfam" id="PF00195">
    <property type="entry name" value="Chal_sti_synt_N"/>
    <property type="match status" value="1"/>
</dbReference>
<dbReference type="OrthoDB" id="329835at2759"/>
<feature type="domain" description="Chalcone/stilbene synthase C-terminal" evidence="5">
    <location>
        <begin position="698"/>
        <end position="796"/>
    </location>
</feature>
<evidence type="ECO:0000259" key="5">
    <source>
        <dbReference type="Pfam" id="PF02797"/>
    </source>
</evidence>
<dbReference type="PANTHER" id="PTHR11877:SF46">
    <property type="entry name" value="TYPE III POLYKETIDE SYNTHASE A"/>
    <property type="match status" value="1"/>
</dbReference>
<comment type="similarity">
    <text evidence="1 3">Belongs to the thiolase-like superfamily. Chalcone/stilbene synthases family.</text>
</comment>
<dbReference type="Gene3D" id="3.40.47.10">
    <property type="match status" value="2"/>
</dbReference>
<gene>
    <name evidence="6" type="ORF">SEMRO_98_G050330.1</name>
</gene>
<sequence length="805" mass="88172">MVCCSTPQTPSTAQTTNPSGPLTALGAGICLLWIGYATAIFPGGRACTWFELCTDGFSPDWLASDAQDVVGSHWQHAKDHGYLKEVSTAVVKHLSNWDGGDVLELAAGSGYAPAVWHDIFQEADLCTRTLLTDIQPKTKTWEALRKEKNALRTMHEDFSFECGTFSYVASSVDATEAQAALEDIVPTWGLDGKEIRMIHLSLHHFEPNLVHQILEDATRANAAVLIVDHSPNAGGALYNGALGLKQLIKLIPGILMRNPIKVLLAPAVPIIIAGLWHDATVSILRSYSQTELHQMIRATEEGKHYNIQSFRSASYGEWIGIPTFLRLPFMDDHVMNFVFATPTGEKSYKKHHVNSPAESNGTVEPSRVYGTPIITESPPVSASMQMALLLLVGIVSYKTLIDDKAPKKKRKLVPALGDSGLIGKPAILAVGTSNPPHEWTIEHVEAALQWFQENNSDIVNDDFIPFMRRVHKTSGVDTRKFGDPPPSLEALARGEMPTGMYARKGSPGVDERRDYWAKWAPKMAIEASTKAIANWGGRKEDITHVIFHSCTGFKAPGVELDVVDALKLTGVRRRLGINYMGCFGGFTGMSVAKAFCEADPTATVLVVCAETCYAHISLSDNRSKSIGNCFFADGGAAAIIGAGRPGDWAITDQQTKTLGTETRELMTWRPSSFNYDMYLDKGIGLKFGMHLYWNMKSYLRSVCSESATEIEWCVHPGGKGILDFFCSDKLGLGITKETLGRSYDVLKRHGNMSSGTIFFVLEDLMKEAREHPTEIKPTAVCFGFGPGLTLEIAELRRIGSDSSHS</sequence>
<dbReference type="InterPro" id="IPR012328">
    <property type="entry name" value="Chalcone/stilbene_synt_C"/>
</dbReference>
<keyword evidence="2 3" id="KW-0808">Transferase</keyword>
<proteinExistence type="inferred from homology"/>
<keyword evidence="3" id="KW-0012">Acyltransferase</keyword>
<dbReference type="GO" id="GO:0030639">
    <property type="term" value="P:polyketide biosynthetic process"/>
    <property type="evidence" value="ECO:0007669"/>
    <property type="project" value="TreeGrafter"/>
</dbReference>
<evidence type="ECO:0000256" key="3">
    <source>
        <dbReference type="RuleBase" id="RU003633"/>
    </source>
</evidence>